<name>A0A816SRB0_9BILA</name>
<evidence type="ECO:0000313" key="3">
    <source>
        <dbReference type="EMBL" id="CAF2086932.1"/>
    </source>
</evidence>
<comment type="caution">
    <text evidence="3">The sequence shown here is derived from an EMBL/GenBank/DDBJ whole genome shotgun (WGS) entry which is preliminary data.</text>
</comment>
<gene>
    <name evidence="3" type="ORF">MBJ925_LOCUS19652</name>
</gene>
<accession>A0A816SRB0</accession>
<dbReference type="InterPro" id="IPR036249">
    <property type="entry name" value="Thioredoxin-like_sf"/>
</dbReference>
<evidence type="ECO:0000256" key="1">
    <source>
        <dbReference type="SAM" id="MobiDB-lite"/>
    </source>
</evidence>
<dbReference type="Gene3D" id="3.40.30.10">
    <property type="entry name" value="Glutaredoxin"/>
    <property type="match status" value="1"/>
</dbReference>
<dbReference type="AlphaFoldDB" id="A0A816SRB0"/>
<sequence>MGCCRKENKKSTNNDNVTKKTKKNKAKQQRTTKDKKKVTIKTIDEQSDSKFQAATDQIQLFTKVDNSLQQQQQQQQPSIQIPIDENTLEPRTTSPPSITSSSLEINRHVIDNISSSDNIHSIETFNDLQTFVEQNKKPISIVFFYALYCPYSKRAMYGLRQWARANKNRVFLYEVDVEQAFQLAEYYHIRTIPTVIAFSKNNLLSPIWQRTATNVFSSDVETPINQSESIENQQFKEIFREKLDTGNNVFFSLDPSNKGTNSPVKIFETLNETKQEQYLIILNNKQSIGNQPKLILAITNEEGQHKFVKTMLQFQSNHDIKSESIASSQLSPSIWNSSIHTIENDDSHPSSQQLISEEVNEYNGRTISKFSINTILTNDQPKNNDNIEIKKFTTDQYLQHVYLPNSNEIFYEKQFENTSDFNYSSSSDRFSTLTYQHVKDTNQYLNNQQEEICILYLGPNRCRGFEDNLHNETNSSKLSLLTLNSQSLLE</sequence>
<feature type="domain" description="Thioredoxin" evidence="2">
    <location>
        <begin position="83"/>
        <end position="248"/>
    </location>
</feature>
<dbReference type="PROSITE" id="PS51352">
    <property type="entry name" value="THIOREDOXIN_2"/>
    <property type="match status" value="1"/>
</dbReference>
<proteinExistence type="predicted"/>
<feature type="region of interest" description="Disordered" evidence="1">
    <location>
        <begin position="1"/>
        <end position="39"/>
    </location>
</feature>
<evidence type="ECO:0000313" key="4">
    <source>
        <dbReference type="Proteomes" id="UP000663824"/>
    </source>
</evidence>
<dbReference type="EMBL" id="CAJNRE010009954">
    <property type="protein sequence ID" value="CAF2086932.1"/>
    <property type="molecule type" value="Genomic_DNA"/>
</dbReference>
<dbReference type="Proteomes" id="UP000663824">
    <property type="component" value="Unassembled WGS sequence"/>
</dbReference>
<feature type="region of interest" description="Disordered" evidence="1">
    <location>
        <begin position="68"/>
        <end position="101"/>
    </location>
</feature>
<organism evidence="3 4">
    <name type="scientific">Rotaria magnacalcarata</name>
    <dbReference type="NCBI Taxonomy" id="392030"/>
    <lineage>
        <taxon>Eukaryota</taxon>
        <taxon>Metazoa</taxon>
        <taxon>Spiralia</taxon>
        <taxon>Gnathifera</taxon>
        <taxon>Rotifera</taxon>
        <taxon>Eurotatoria</taxon>
        <taxon>Bdelloidea</taxon>
        <taxon>Philodinida</taxon>
        <taxon>Philodinidae</taxon>
        <taxon>Rotaria</taxon>
    </lineage>
</organism>
<reference evidence="3" key="1">
    <citation type="submission" date="2021-02" db="EMBL/GenBank/DDBJ databases">
        <authorList>
            <person name="Nowell W R."/>
        </authorList>
    </citation>
    <scope>NUCLEOTIDE SEQUENCE</scope>
</reference>
<evidence type="ECO:0000259" key="2">
    <source>
        <dbReference type="PROSITE" id="PS51352"/>
    </source>
</evidence>
<feature type="compositionally biased region" description="Basic residues" evidence="1">
    <location>
        <begin position="19"/>
        <end position="39"/>
    </location>
</feature>
<protein>
    <recommendedName>
        <fullName evidence="2">Thioredoxin domain-containing protein</fullName>
    </recommendedName>
</protein>
<dbReference type="SUPFAM" id="SSF52833">
    <property type="entry name" value="Thioredoxin-like"/>
    <property type="match status" value="1"/>
</dbReference>
<feature type="compositionally biased region" description="Low complexity" evidence="1">
    <location>
        <begin position="90"/>
        <end position="101"/>
    </location>
</feature>
<dbReference type="CDD" id="cd02947">
    <property type="entry name" value="TRX_family"/>
    <property type="match status" value="1"/>
</dbReference>
<feature type="compositionally biased region" description="Basic and acidic residues" evidence="1">
    <location>
        <begin position="1"/>
        <end position="12"/>
    </location>
</feature>
<dbReference type="Pfam" id="PF00085">
    <property type="entry name" value="Thioredoxin"/>
    <property type="match status" value="1"/>
</dbReference>
<dbReference type="InterPro" id="IPR013766">
    <property type="entry name" value="Thioredoxin_domain"/>
</dbReference>